<dbReference type="Gene3D" id="1.20.1250.20">
    <property type="entry name" value="MFS general substrate transporter like domains"/>
    <property type="match status" value="1"/>
</dbReference>
<dbReference type="InterPro" id="IPR020846">
    <property type="entry name" value="MFS_dom"/>
</dbReference>
<keyword evidence="2" id="KW-0813">Transport</keyword>
<organism evidence="10 11">
    <name type="scientific">Amphibalanus amphitrite</name>
    <name type="common">Striped barnacle</name>
    <name type="synonym">Balanus amphitrite</name>
    <dbReference type="NCBI Taxonomy" id="1232801"/>
    <lineage>
        <taxon>Eukaryota</taxon>
        <taxon>Metazoa</taxon>
        <taxon>Ecdysozoa</taxon>
        <taxon>Arthropoda</taxon>
        <taxon>Crustacea</taxon>
        <taxon>Multicrustacea</taxon>
        <taxon>Cirripedia</taxon>
        <taxon>Thoracica</taxon>
        <taxon>Thoracicalcarea</taxon>
        <taxon>Balanomorpha</taxon>
        <taxon>Balanoidea</taxon>
        <taxon>Balanidae</taxon>
        <taxon>Amphibalaninae</taxon>
        <taxon>Amphibalanus</taxon>
    </lineage>
</organism>
<evidence type="ECO:0000256" key="8">
    <source>
        <dbReference type="SAM" id="Phobius"/>
    </source>
</evidence>
<dbReference type="AlphaFoldDB" id="A0A6A4WD70"/>
<feature type="transmembrane region" description="Helical" evidence="8">
    <location>
        <begin position="352"/>
        <end position="371"/>
    </location>
</feature>
<evidence type="ECO:0000256" key="6">
    <source>
        <dbReference type="ARBA" id="ARBA00023136"/>
    </source>
</evidence>
<comment type="subcellular location">
    <subcellularLocation>
        <location evidence="1">Membrane</location>
        <topology evidence="1">Multi-pass membrane protein</topology>
    </subcellularLocation>
</comment>
<dbReference type="PANTHER" id="PTHR11662:SF455">
    <property type="entry name" value="GH23975P"/>
    <property type="match status" value="1"/>
</dbReference>
<evidence type="ECO:0000256" key="3">
    <source>
        <dbReference type="ARBA" id="ARBA00022692"/>
    </source>
</evidence>
<evidence type="ECO:0000313" key="10">
    <source>
        <dbReference type="EMBL" id="KAF0305306.1"/>
    </source>
</evidence>
<dbReference type="InterPro" id="IPR036259">
    <property type="entry name" value="MFS_trans_sf"/>
</dbReference>
<feature type="transmembrane region" description="Helical" evidence="8">
    <location>
        <begin position="377"/>
        <end position="396"/>
    </location>
</feature>
<feature type="transmembrane region" description="Helical" evidence="8">
    <location>
        <begin position="277"/>
        <end position="298"/>
    </location>
</feature>
<evidence type="ECO:0000259" key="9">
    <source>
        <dbReference type="PROSITE" id="PS50850"/>
    </source>
</evidence>
<feature type="transmembrane region" description="Helical" evidence="8">
    <location>
        <begin position="78"/>
        <end position="98"/>
    </location>
</feature>
<proteinExistence type="predicted"/>
<name>A0A6A4WD70_AMPAM</name>
<dbReference type="GO" id="GO:0006820">
    <property type="term" value="P:monoatomic anion transport"/>
    <property type="evidence" value="ECO:0007669"/>
    <property type="project" value="TreeGrafter"/>
</dbReference>
<evidence type="ECO:0000256" key="1">
    <source>
        <dbReference type="ARBA" id="ARBA00004141"/>
    </source>
</evidence>
<evidence type="ECO:0000313" key="11">
    <source>
        <dbReference type="Proteomes" id="UP000440578"/>
    </source>
</evidence>
<evidence type="ECO:0000256" key="4">
    <source>
        <dbReference type="ARBA" id="ARBA00022847"/>
    </source>
</evidence>
<feature type="region of interest" description="Disordered" evidence="7">
    <location>
        <begin position="476"/>
        <end position="501"/>
    </location>
</feature>
<reference evidence="10 11" key="1">
    <citation type="submission" date="2019-07" db="EMBL/GenBank/DDBJ databases">
        <title>Draft genome assembly of a fouling barnacle, Amphibalanus amphitrite (Darwin, 1854): The first reference genome for Thecostraca.</title>
        <authorList>
            <person name="Kim W."/>
        </authorList>
    </citation>
    <scope>NUCLEOTIDE SEQUENCE [LARGE SCALE GENOMIC DNA]</scope>
    <source>
        <strain evidence="10">SNU_AA5</strain>
        <tissue evidence="10">Soma without cirri and trophi</tissue>
    </source>
</reference>
<feature type="transmembrane region" description="Helical" evidence="8">
    <location>
        <begin position="197"/>
        <end position="217"/>
    </location>
</feature>
<dbReference type="Pfam" id="PF07690">
    <property type="entry name" value="MFS_1"/>
    <property type="match status" value="1"/>
</dbReference>
<sequence>MSSAMRFFSSVRFAVSVTLHLAMLITLMIRFNVGTAFLCMVNDGSNTTSAGQSGADASPNATAVHQGEFDWDKAYQGWITATYFYAFVIFLVPGGWLVDRYGARAMLLSGMFTAGVTSLAIPELTRLHSGLLIMCRAILGATNCVIIPSMPAVSRRWSLPGEYTTVFAIAWSGFYLGTALNFPLATALCQSSWGWPGVFYVAGIISMAWMVLAVVLVRNDPLESGLVRGLERDSFQHCQASTGTARKVGLGQQSRECRTGRESKSVPLLKIFTNFQVWNVAIAFTIGLWNLYSSTIAMPQFMKTFMDFDLSQNGAISAAPYLLLTVISILTGRLFTYLNTVRGVSKTTLRKGFNFFSNFFPAFLLLAAVLLPREQRAAAVTCLVLSIGLTACVFTGGPYSGSSDIGPLYTATIFSIAACLGNVPGFVIPPLLAAMTPNDSRDEWVHFVSISVALHLFSSFYQLFFWSSKVQPFSREEPQEQEVSEAPPEYSLVVKDGQTAA</sequence>
<keyword evidence="3 8" id="KW-0812">Transmembrane</keyword>
<dbReference type="FunFam" id="1.20.1250.20:FF:000423">
    <property type="entry name" value="Putative inorganic phosphate cotransporter-like Protein"/>
    <property type="match status" value="1"/>
</dbReference>
<dbReference type="GO" id="GO:0015293">
    <property type="term" value="F:symporter activity"/>
    <property type="evidence" value="ECO:0007669"/>
    <property type="project" value="UniProtKB-KW"/>
</dbReference>
<accession>A0A6A4WD70</accession>
<protein>
    <submittedName>
        <fullName evidence="10">Vesicular glutamate transporter 2</fullName>
    </submittedName>
</protein>
<dbReference type="PANTHER" id="PTHR11662">
    <property type="entry name" value="SOLUTE CARRIER FAMILY 17"/>
    <property type="match status" value="1"/>
</dbReference>
<dbReference type="FunFam" id="1.20.1250.20:FF:000003">
    <property type="entry name" value="Solute carrier family 17 member 3"/>
    <property type="match status" value="1"/>
</dbReference>
<keyword evidence="5 8" id="KW-1133">Transmembrane helix</keyword>
<feature type="transmembrane region" description="Helical" evidence="8">
    <location>
        <begin position="105"/>
        <end position="125"/>
    </location>
</feature>
<dbReference type="GO" id="GO:0016020">
    <property type="term" value="C:membrane"/>
    <property type="evidence" value="ECO:0007669"/>
    <property type="project" value="UniProtKB-SubCell"/>
</dbReference>
<keyword evidence="4" id="KW-0769">Symport</keyword>
<gene>
    <name evidence="10" type="primary">Slc17a6</name>
    <name evidence="10" type="ORF">FJT64_002590</name>
</gene>
<feature type="transmembrane region" description="Helical" evidence="8">
    <location>
        <begin position="165"/>
        <end position="185"/>
    </location>
</feature>
<keyword evidence="11" id="KW-1185">Reference proteome</keyword>
<feature type="transmembrane region" description="Helical" evidence="8">
    <location>
        <begin position="318"/>
        <end position="340"/>
    </location>
</feature>
<evidence type="ECO:0000256" key="7">
    <source>
        <dbReference type="SAM" id="MobiDB-lite"/>
    </source>
</evidence>
<evidence type="ECO:0000256" key="5">
    <source>
        <dbReference type="ARBA" id="ARBA00022989"/>
    </source>
</evidence>
<comment type="caution">
    <text evidence="10">The sequence shown here is derived from an EMBL/GenBank/DDBJ whole genome shotgun (WGS) entry which is preliminary data.</text>
</comment>
<keyword evidence="6 8" id="KW-0472">Membrane</keyword>
<dbReference type="Proteomes" id="UP000440578">
    <property type="component" value="Unassembled WGS sequence"/>
</dbReference>
<dbReference type="InterPro" id="IPR050382">
    <property type="entry name" value="MFS_Na/Anion_cotransporter"/>
</dbReference>
<dbReference type="InterPro" id="IPR011701">
    <property type="entry name" value="MFS"/>
</dbReference>
<dbReference type="OrthoDB" id="6370258at2759"/>
<feature type="transmembrane region" description="Helical" evidence="8">
    <location>
        <begin position="444"/>
        <end position="466"/>
    </location>
</feature>
<feature type="transmembrane region" description="Helical" evidence="8">
    <location>
        <begin position="408"/>
        <end position="432"/>
    </location>
</feature>
<dbReference type="SUPFAM" id="SSF103473">
    <property type="entry name" value="MFS general substrate transporter"/>
    <property type="match status" value="1"/>
</dbReference>
<feature type="transmembrane region" description="Helical" evidence="8">
    <location>
        <begin position="131"/>
        <end position="153"/>
    </location>
</feature>
<dbReference type="EMBL" id="VIIS01000769">
    <property type="protein sequence ID" value="KAF0305306.1"/>
    <property type="molecule type" value="Genomic_DNA"/>
</dbReference>
<feature type="domain" description="Major facilitator superfamily (MFS) profile" evidence="9">
    <location>
        <begin position="18"/>
        <end position="470"/>
    </location>
</feature>
<evidence type="ECO:0000256" key="2">
    <source>
        <dbReference type="ARBA" id="ARBA00022448"/>
    </source>
</evidence>
<feature type="transmembrane region" description="Helical" evidence="8">
    <location>
        <begin position="12"/>
        <end position="31"/>
    </location>
</feature>
<dbReference type="PROSITE" id="PS50850">
    <property type="entry name" value="MFS"/>
    <property type="match status" value="1"/>
</dbReference>